<evidence type="ECO:0000256" key="5">
    <source>
        <dbReference type="ARBA" id="ARBA00022801"/>
    </source>
</evidence>
<dbReference type="CDD" id="cd17992">
    <property type="entry name" value="DEXHc_RecG"/>
    <property type="match status" value="1"/>
</dbReference>
<dbReference type="NCBIfam" id="TIGR00643">
    <property type="entry name" value="recG"/>
    <property type="match status" value="1"/>
</dbReference>
<keyword evidence="6 15" id="KW-0347">Helicase</keyword>
<dbReference type="Pfam" id="PF00270">
    <property type="entry name" value="DEAD"/>
    <property type="match status" value="1"/>
</dbReference>
<evidence type="ECO:0000256" key="2">
    <source>
        <dbReference type="ARBA" id="ARBA00017846"/>
    </source>
</evidence>
<evidence type="ECO:0000259" key="16">
    <source>
        <dbReference type="PROSITE" id="PS51192"/>
    </source>
</evidence>
<keyword evidence="5 15" id="KW-0378">Hydrolase</keyword>
<dbReference type="RefSeq" id="WP_099474931.1">
    <property type="nucleotide sequence ID" value="NZ_CP041025.1"/>
</dbReference>
<keyword evidence="19" id="KW-1185">Reference proteome</keyword>
<dbReference type="InterPro" id="IPR014001">
    <property type="entry name" value="Helicase_ATP-bd"/>
</dbReference>
<dbReference type="GO" id="GO:0006310">
    <property type="term" value="P:DNA recombination"/>
    <property type="evidence" value="ECO:0007669"/>
    <property type="project" value="UniProtKB-UniRule"/>
</dbReference>
<dbReference type="GO" id="GO:0003677">
    <property type="term" value="F:DNA binding"/>
    <property type="evidence" value="ECO:0007669"/>
    <property type="project" value="UniProtKB-KW"/>
</dbReference>
<sequence length="697" mass="77257">MRPEILYPFFADTVSLPGVGGRIATLLGKIVGRKVLDMFWHLPVDMIDRGAMPKLGEITYDHVVTCEVTIDKHDAPLRGSRRPYRVWCHDATGQMQIIFFHAKGDYIQRQLPEGELRLISGKVEIFNGQLQMTHPDYMLRQDQRDQIPKVEPIYPLTAGISGKVMAKIIGGALERLVDLPEWQDTSLLAREKWPSWRAAVEAAHRPESQGDLLTSSPARMRLAYDEFLANQLALEIMRRQVKKKKGRSLTPTGKLKDQLVAHLPYQLTGAQQRSLAEIEQDLAAPYAMMRLLQGDVGSGKTVVALAALLTAVENGAQGAMIAPTEILARQHYDSLLEMTENLNVRVAVLTGRDKGKTRAALLTDLAAGEIDILVGTHALFQKDVIYHDLAFVVIDEQHRFGVEQRMALSAKGRAGAAMDVLAMTATPIPRTLTLTAYGDMDASRLDEKPPGRKPIDTRTIPLNRLDEVVQGIRRAITTGTRVFWICPLVEESEVLDLAAAKERFRHLEQVFGTRVGLVHGKMKPKEKDQVMAKFAGGDLDILVATTVVEVGVNVPEATIMVIEHAERFGLSQLHQLRGRVGRGADKSTCLLLYGTLGGETAKARLKIMRETEDGFLIAEEDLRLRGAGELLGTRQSGLPNFRVASLEEQGSLIAMARDDARMILEKDPELKSGRGQALRVLLYLFERDEGVKYLTSG</sequence>
<comment type="caution">
    <text evidence="18">The sequence shown here is derived from an EMBL/GenBank/DDBJ whole genome shotgun (WGS) entry which is preliminary data.</text>
</comment>
<evidence type="ECO:0000256" key="11">
    <source>
        <dbReference type="ARBA" id="ARBA00023235"/>
    </source>
</evidence>
<dbReference type="NCBIfam" id="NF008164">
    <property type="entry name" value="PRK10917.1-2"/>
    <property type="match status" value="1"/>
</dbReference>
<accession>A0A2G4YNC6</accession>
<dbReference type="SUPFAM" id="SSF50249">
    <property type="entry name" value="Nucleic acid-binding proteins"/>
    <property type="match status" value="1"/>
</dbReference>
<keyword evidence="3 15" id="KW-0547">Nucleotide-binding</keyword>
<dbReference type="Pfam" id="PF00271">
    <property type="entry name" value="Helicase_C"/>
    <property type="match status" value="1"/>
</dbReference>
<evidence type="ECO:0000256" key="7">
    <source>
        <dbReference type="ARBA" id="ARBA00022840"/>
    </source>
</evidence>
<dbReference type="PROSITE" id="PS51194">
    <property type="entry name" value="HELICASE_CTER"/>
    <property type="match status" value="1"/>
</dbReference>
<dbReference type="SMART" id="SM00487">
    <property type="entry name" value="DEXDc"/>
    <property type="match status" value="1"/>
</dbReference>
<dbReference type="InterPro" id="IPR012340">
    <property type="entry name" value="NA-bd_OB-fold"/>
</dbReference>
<comment type="catalytic activity">
    <reaction evidence="14 15">
        <text>ATP + H2O = ADP + phosphate + H(+)</text>
        <dbReference type="Rhea" id="RHEA:13065"/>
        <dbReference type="ChEBI" id="CHEBI:15377"/>
        <dbReference type="ChEBI" id="CHEBI:15378"/>
        <dbReference type="ChEBI" id="CHEBI:30616"/>
        <dbReference type="ChEBI" id="CHEBI:43474"/>
        <dbReference type="ChEBI" id="CHEBI:456216"/>
        <dbReference type="EC" id="5.6.2.4"/>
    </reaction>
</comment>
<keyword evidence="11" id="KW-0413">Isomerase</keyword>
<evidence type="ECO:0000256" key="9">
    <source>
        <dbReference type="ARBA" id="ARBA00023172"/>
    </source>
</evidence>
<dbReference type="InterPro" id="IPR011545">
    <property type="entry name" value="DEAD/DEAH_box_helicase_dom"/>
</dbReference>
<evidence type="ECO:0000256" key="1">
    <source>
        <dbReference type="ARBA" id="ARBA00007504"/>
    </source>
</evidence>
<dbReference type="InterPro" id="IPR001650">
    <property type="entry name" value="Helicase_C-like"/>
</dbReference>
<dbReference type="GO" id="GO:0006281">
    <property type="term" value="P:DNA repair"/>
    <property type="evidence" value="ECO:0007669"/>
    <property type="project" value="UniProtKB-UniRule"/>
</dbReference>
<dbReference type="NCBIfam" id="NF008165">
    <property type="entry name" value="PRK10917.1-3"/>
    <property type="match status" value="1"/>
</dbReference>
<keyword evidence="7 15" id="KW-0067">ATP-binding</keyword>
<dbReference type="FunCoup" id="A0A2G4YNC6">
    <property type="interactions" value="555"/>
</dbReference>
<dbReference type="OrthoDB" id="9804325at2"/>
<dbReference type="CDD" id="cd04488">
    <property type="entry name" value="RecG_wedge_OBF"/>
    <property type="match status" value="1"/>
</dbReference>
<dbReference type="Proteomes" id="UP000229730">
    <property type="component" value="Unassembled WGS sequence"/>
</dbReference>
<evidence type="ECO:0000313" key="18">
    <source>
        <dbReference type="EMBL" id="PHZ83834.1"/>
    </source>
</evidence>
<dbReference type="EMBL" id="PDEM01000031">
    <property type="protein sequence ID" value="PHZ83834.1"/>
    <property type="molecule type" value="Genomic_DNA"/>
</dbReference>
<evidence type="ECO:0000256" key="4">
    <source>
        <dbReference type="ARBA" id="ARBA00022763"/>
    </source>
</evidence>
<dbReference type="InterPro" id="IPR047112">
    <property type="entry name" value="RecG/Mfd"/>
</dbReference>
<dbReference type="PANTHER" id="PTHR47964">
    <property type="entry name" value="ATP-DEPENDENT DNA HELICASE HOMOLOG RECG, CHLOROPLASTIC"/>
    <property type="match status" value="1"/>
</dbReference>
<keyword evidence="10 15" id="KW-0234">DNA repair</keyword>
<dbReference type="GO" id="GO:0043138">
    <property type="term" value="F:3'-5' DNA helicase activity"/>
    <property type="evidence" value="ECO:0007669"/>
    <property type="project" value="UniProtKB-EC"/>
</dbReference>
<dbReference type="InterPro" id="IPR004609">
    <property type="entry name" value="ATP-dep_DNA_helicase_RecG"/>
</dbReference>
<proteinExistence type="inferred from homology"/>
<feature type="domain" description="Helicase ATP-binding" evidence="16">
    <location>
        <begin position="281"/>
        <end position="445"/>
    </location>
</feature>
<dbReference type="PROSITE" id="PS51192">
    <property type="entry name" value="HELICASE_ATP_BIND_1"/>
    <property type="match status" value="1"/>
</dbReference>
<keyword evidence="9 15" id="KW-0233">DNA recombination</keyword>
<dbReference type="PANTHER" id="PTHR47964:SF1">
    <property type="entry name" value="ATP-DEPENDENT DNA HELICASE HOMOLOG RECG, CHLOROPLASTIC"/>
    <property type="match status" value="1"/>
</dbReference>
<dbReference type="Gene3D" id="2.40.50.140">
    <property type="entry name" value="Nucleic acid-binding proteins"/>
    <property type="match status" value="1"/>
</dbReference>
<reference evidence="18 19" key="1">
    <citation type="submission" date="2017-10" db="EMBL/GenBank/DDBJ databases">
        <title>Frigbacter circumglobatus gen. nov. sp. nov., isolated from sediment cultured in situ.</title>
        <authorList>
            <person name="Zhao Z."/>
        </authorList>
    </citation>
    <scope>NUCLEOTIDE SEQUENCE [LARGE SCALE GENOMIC DNA]</scope>
    <source>
        <strain evidence="18 19">ZYL</strain>
    </source>
</reference>
<dbReference type="SUPFAM" id="SSF52540">
    <property type="entry name" value="P-loop containing nucleoside triphosphate hydrolases"/>
    <property type="match status" value="2"/>
</dbReference>
<evidence type="ECO:0000256" key="10">
    <source>
        <dbReference type="ARBA" id="ARBA00023204"/>
    </source>
</evidence>
<evidence type="ECO:0000256" key="13">
    <source>
        <dbReference type="ARBA" id="ARBA00034808"/>
    </source>
</evidence>
<comment type="catalytic activity">
    <reaction evidence="12 15">
        <text>Couples ATP hydrolysis with the unwinding of duplex DNA by translocating in the 3'-5' direction.</text>
        <dbReference type="EC" id="5.6.2.4"/>
    </reaction>
</comment>
<dbReference type="InterPro" id="IPR033454">
    <property type="entry name" value="RecG_wedge"/>
</dbReference>
<gene>
    <name evidence="18" type="ORF">CRD36_15895</name>
</gene>
<protein>
    <recommendedName>
        <fullName evidence="2 15">ATP-dependent DNA helicase RecG</fullName>
        <ecNumber evidence="13 15">5.6.2.4</ecNumber>
    </recommendedName>
</protein>
<dbReference type="InterPro" id="IPR027417">
    <property type="entry name" value="P-loop_NTPase"/>
</dbReference>
<dbReference type="InParanoid" id="A0A2G4YNC6"/>
<evidence type="ECO:0000256" key="12">
    <source>
        <dbReference type="ARBA" id="ARBA00034617"/>
    </source>
</evidence>
<evidence type="ECO:0000313" key="19">
    <source>
        <dbReference type="Proteomes" id="UP000229730"/>
    </source>
</evidence>
<evidence type="ECO:0000256" key="8">
    <source>
        <dbReference type="ARBA" id="ARBA00023125"/>
    </source>
</evidence>
<dbReference type="AlphaFoldDB" id="A0A2G4YNC6"/>
<name>A0A2G4YNC6_9PROT</name>
<dbReference type="EC" id="5.6.2.4" evidence="13 15"/>
<evidence type="ECO:0000256" key="3">
    <source>
        <dbReference type="ARBA" id="ARBA00022741"/>
    </source>
</evidence>
<dbReference type="GO" id="GO:0016887">
    <property type="term" value="F:ATP hydrolysis activity"/>
    <property type="evidence" value="ECO:0007669"/>
    <property type="project" value="RHEA"/>
</dbReference>
<evidence type="ECO:0000256" key="6">
    <source>
        <dbReference type="ARBA" id="ARBA00022806"/>
    </source>
</evidence>
<dbReference type="Pfam" id="PF17191">
    <property type="entry name" value="RecG_wedge"/>
    <property type="match status" value="1"/>
</dbReference>
<feature type="domain" description="Helicase C-terminal" evidence="17">
    <location>
        <begin position="464"/>
        <end position="623"/>
    </location>
</feature>
<dbReference type="NCBIfam" id="NF008168">
    <property type="entry name" value="PRK10917.2-2"/>
    <property type="match status" value="1"/>
</dbReference>
<dbReference type="InterPro" id="IPR045562">
    <property type="entry name" value="RecG_dom3_C"/>
</dbReference>
<evidence type="ECO:0000259" key="17">
    <source>
        <dbReference type="PROSITE" id="PS51194"/>
    </source>
</evidence>
<dbReference type="GO" id="GO:0005524">
    <property type="term" value="F:ATP binding"/>
    <property type="evidence" value="ECO:0007669"/>
    <property type="project" value="UniProtKB-KW"/>
</dbReference>
<dbReference type="Pfam" id="PF19833">
    <property type="entry name" value="RecG_dom3_C"/>
    <property type="match status" value="1"/>
</dbReference>
<comment type="function">
    <text evidence="15">Plays a critical role in recombination and DNA repair. Helps process Holliday junction intermediates to mature products by catalyzing branch migration. Has replication fork regression activity, unwinds stalled or blocked replication forks to make a HJ that can be resolved. Has a DNA unwinding activity characteristic of a DNA helicase with 3'-5' polarity.</text>
</comment>
<keyword evidence="4 15" id="KW-0227">DNA damage</keyword>
<evidence type="ECO:0000256" key="15">
    <source>
        <dbReference type="RuleBase" id="RU363016"/>
    </source>
</evidence>
<keyword evidence="8" id="KW-0238">DNA-binding</keyword>
<evidence type="ECO:0000256" key="14">
    <source>
        <dbReference type="ARBA" id="ARBA00048988"/>
    </source>
</evidence>
<organism evidence="18 19">
    <name type="scientific">Paremcibacter congregatus</name>
    <dbReference type="NCBI Taxonomy" id="2043170"/>
    <lineage>
        <taxon>Bacteria</taxon>
        <taxon>Pseudomonadati</taxon>
        <taxon>Pseudomonadota</taxon>
        <taxon>Alphaproteobacteria</taxon>
        <taxon>Emcibacterales</taxon>
        <taxon>Emcibacteraceae</taxon>
        <taxon>Paremcibacter</taxon>
    </lineage>
</organism>
<comment type="similarity">
    <text evidence="1 15">Belongs to the helicase family. RecG subfamily.</text>
</comment>
<dbReference type="Gene3D" id="3.40.50.300">
    <property type="entry name" value="P-loop containing nucleotide triphosphate hydrolases"/>
    <property type="match status" value="2"/>
</dbReference>
<dbReference type="SMART" id="SM00490">
    <property type="entry name" value="HELICc"/>
    <property type="match status" value="1"/>
</dbReference>